<evidence type="ECO:0000313" key="1">
    <source>
        <dbReference type="EMBL" id="NDV11657.1"/>
    </source>
</evidence>
<sequence>MTAPWRTDGLAGQVIDGPCCYLAHWDLSFWQTVRRIAAMPQLAARRAALAEIEATQGKAARARMERALKASWKEARKTS</sequence>
<reference evidence="1 2" key="1">
    <citation type="submission" date="2020-02" db="EMBL/GenBank/DDBJ databases">
        <authorList>
            <person name="Yang Z."/>
        </authorList>
    </citation>
    <scope>NUCLEOTIDE SEQUENCE [LARGE SCALE GENOMIC DNA]</scope>
    <source>
        <strain evidence="1 2">HX-7-9</strain>
    </source>
</reference>
<dbReference type="RefSeq" id="WP_163314927.1">
    <property type="nucleotide sequence ID" value="NZ_JAAGAA010000002.1"/>
</dbReference>
<protein>
    <submittedName>
        <fullName evidence="1">Uncharacterized protein</fullName>
    </submittedName>
</protein>
<gene>
    <name evidence="1" type="ORF">GZH52_02445</name>
</gene>
<dbReference type="EMBL" id="JAAGAA010000002">
    <property type="protein sequence ID" value="NDV11657.1"/>
    <property type="molecule type" value="Genomic_DNA"/>
</dbReference>
<accession>A0A6B2KPD6</accession>
<comment type="caution">
    <text evidence="1">The sequence shown here is derived from an EMBL/GenBank/DDBJ whole genome shotgun (WGS) entry which is preliminary data.</text>
</comment>
<dbReference type="Proteomes" id="UP000482578">
    <property type="component" value="Unassembled WGS sequence"/>
</dbReference>
<dbReference type="AlphaFoldDB" id="A0A6B2KPD6"/>
<organism evidence="1 2">
    <name type="scientific">Crenobacter caeni</name>
    <dbReference type="NCBI Taxonomy" id="2705474"/>
    <lineage>
        <taxon>Bacteria</taxon>
        <taxon>Pseudomonadati</taxon>
        <taxon>Pseudomonadota</taxon>
        <taxon>Betaproteobacteria</taxon>
        <taxon>Neisseriales</taxon>
        <taxon>Neisseriaceae</taxon>
        <taxon>Crenobacter</taxon>
    </lineage>
</organism>
<proteinExistence type="predicted"/>
<keyword evidence="2" id="KW-1185">Reference proteome</keyword>
<name>A0A6B2KPD6_9NEIS</name>
<evidence type="ECO:0000313" key="2">
    <source>
        <dbReference type="Proteomes" id="UP000482578"/>
    </source>
</evidence>